<dbReference type="PANTHER" id="PTHR34009:SF2">
    <property type="entry name" value="PROTEIN STAR"/>
    <property type="match status" value="1"/>
</dbReference>
<keyword evidence="1" id="KW-0472">Membrane</keyword>
<dbReference type="OrthoDB" id="6357215at2759"/>
<proteinExistence type="predicted"/>
<name>A0A7R9A1Q6_9CRUS</name>
<dbReference type="Proteomes" id="UP000677054">
    <property type="component" value="Unassembled WGS sequence"/>
</dbReference>
<dbReference type="AlphaFoldDB" id="A0A7R9A1Q6"/>
<dbReference type="GO" id="GO:0005789">
    <property type="term" value="C:endoplasmic reticulum membrane"/>
    <property type="evidence" value="ECO:0007669"/>
    <property type="project" value="TreeGrafter"/>
</dbReference>
<dbReference type="GO" id="GO:0005794">
    <property type="term" value="C:Golgi apparatus"/>
    <property type="evidence" value="ECO:0007669"/>
    <property type="project" value="TreeGrafter"/>
</dbReference>
<dbReference type="InterPro" id="IPR053202">
    <property type="entry name" value="EGF_Rcpt_Signaling_Reg"/>
</dbReference>
<dbReference type="GO" id="GO:0005886">
    <property type="term" value="C:plasma membrane"/>
    <property type="evidence" value="ECO:0007669"/>
    <property type="project" value="TreeGrafter"/>
</dbReference>
<evidence type="ECO:0000313" key="3">
    <source>
        <dbReference type="Proteomes" id="UP000677054"/>
    </source>
</evidence>
<evidence type="ECO:0000256" key="1">
    <source>
        <dbReference type="SAM" id="Phobius"/>
    </source>
</evidence>
<dbReference type="GO" id="GO:0006888">
    <property type="term" value="P:endoplasmic reticulum to Golgi vesicle-mediated transport"/>
    <property type="evidence" value="ECO:0007669"/>
    <property type="project" value="TreeGrafter"/>
</dbReference>
<sequence>MGRFSNVLINCVLLLCLGTILGFFLISYQLDNDQVESVNGFFKTRYFFFRDWISSLAEVQTEKWDEGELLARIVENKEIILGNDTRLLQYIRDHVLIPPLSRNVPYDLEDPEKHHYSQTGGQTRYIMKSFENFIGGFFIEAGAYGGERFSDTLWLEKEKDWTGLLIEPESDNFETLKRKQRKAWLAHSCLSPNPYPQMEICWTNAYSSMHIDNRVHHVISGTIGTVQHRLPRTVFRNFWNNRRKEPYA</sequence>
<evidence type="ECO:0000313" key="2">
    <source>
        <dbReference type="EMBL" id="CAD7244977.1"/>
    </source>
</evidence>
<feature type="non-terminal residue" evidence="2">
    <location>
        <position position="1"/>
    </location>
</feature>
<gene>
    <name evidence="2" type="ORF">DSTB1V02_LOCUS4855</name>
</gene>
<accession>A0A7R9A1Q6</accession>
<feature type="transmembrane region" description="Helical" evidence="1">
    <location>
        <begin position="7"/>
        <end position="28"/>
    </location>
</feature>
<protein>
    <submittedName>
        <fullName evidence="2">Uncharacterized protein</fullName>
    </submittedName>
</protein>
<organism evidence="2">
    <name type="scientific">Darwinula stevensoni</name>
    <dbReference type="NCBI Taxonomy" id="69355"/>
    <lineage>
        <taxon>Eukaryota</taxon>
        <taxon>Metazoa</taxon>
        <taxon>Ecdysozoa</taxon>
        <taxon>Arthropoda</taxon>
        <taxon>Crustacea</taxon>
        <taxon>Oligostraca</taxon>
        <taxon>Ostracoda</taxon>
        <taxon>Podocopa</taxon>
        <taxon>Podocopida</taxon>
        <taxon>Darwinulocopina</taxon>
        <taxon>Darwinuloidea</taxon>
        <taxon>Darwinulidae</taxon>
        <taxon>Darwinula</taxon>
    </lineage>
</organism>
<dbReference type="EMBL" id="CAJPEV010000749">
    <property type="protein sequence ID" value="CAG0888212.1"/>
    <property type="molecule type" value="Genomic_DNA"/>
</dbReference>
<keyword evidence="1" id="KW-0812">Transmembrane</keyword>
<dbReference type="GO" id="GO:0016197">
    <property type="term" value="P:endosomal transport"/>
    <property type="evidence" value="ECO:0007669"/>
    <property type="project" value="TreeGrafter"/>
</dbReference>
<keyword evidence="3" id="KW-1185">Reference proteome</keyword>
<dbReference type="GO" id="GO:0031902">
    <property type="term" value="C:late endosome membrane"/>
    <property type="evidence" value="ECO:0007669"/>
    <property type="project" value="TreeGrafter"/>
</dbReference>
<keyword evidence="1" id="KW-1133">Transmembrane helix</keyword>
<dbReference type="PANTHER" id="PTHR34009">
    <property type="entry name" value="PROTEIN STAR"/>
    <property type="match status" value="1"/>
</dbReference>
<reference evidence="2" key="1">
    <citation type="submission" date="2020-11" db="EMBL/GenBank/DDBJ databases">
        <authorList>
            <person name="Tran Van P."/>
        </authorList>
    </citation>
    <scope>NUCLEOTIDE SEQUENCE</scope>
</reference>
<dbReference type="EMBL" id="LR900266">
    <property type="protein sequence ID" value="CAD7244977.1"/>
    <property type="molecule type" value="Genomic_DNA"/>
</dbReference>